<dbReference type="RefSeq" id="WP_092079892.1">
    <property type="nucleotide sequence ID" value="NZ_FNAQ01000016.1"/>
</dbReference>
<keyword evidence="1" id="KW-0175">Coiled coil</keyword>
<accession>A0A1G7DY14</accession>
<evidence type="ECO:0000256" key="1">
    <source>
        <dbReference type="SAM" id="Coils"/>
    </source>
</evidence>
<dbReference type="CDD" id="cd12208">
    <property type="entry name" value="DIP1984-like"/>
    <property type="match status" value="1"/>
</dbReference>
<gene>
    <name evidence="2" type="ORF">SAMN05661003_11632</name>
</gene>
<dbReference type="NCBIfam" id="NF038048">
    <property type="entry name" value="DIP1984_fam"/>
    <property type="match status" value="1"/>
</dbReference>
<keyword evidence="3" id="KW-1185">Reference proteome</keyword>
<dbReference type="Gene3D" id="6.10.320.10">
    <property type="match status" value="1"/>
</dbReference>
<dbReference type="EMBL" id="FNAQ01000016">
    <property type="protein sequence ID" value="SDE56328.1"/>
    <property type="molecule type" value="Genomic_DNA"/>
</dbReference>
<dbReference type="STRING" id="57664.SAMN05661003_11632"/>
<dbReference type="InterPro" id="IPR047741">
    <property type="entry name" value="DIP1984-like"/>
</dbReference>
<dbReference type="OrthoDB" id="3730241at2"/>
<name>A0A1G7DY14_9BACT</name>
<dbReference type="AlphaFoldDB" id="A0A1G7DY14"/>
<reference evidence="3" key="1">
    <citation type="submission" date="2016-10" db="EMBL/GenBank/DDBJ databases">
        <authorList>
            <person name="Varghese N."/>
            <person name="Submissions S."/>
        </authorList>
    </citation>
    <scope>NUCLEOTIDE SEQUENCE [LARGE SCALE GENOMIC DNA]</scope>
    <source>
        <strain evidence="3">DSM 8987</strain>
    </source>
</reference>
<dbReference type="Proteomes" id="UP000243205">
    <property type="component" value="Unassembled WGS sequence"/>
</dbReference>
<dbReference type="Pfam" id="PF20935">
    <property type="entry name" value="DUF6847"/>
    <property type="match status" value="1"/>
</dbReference>
<evidence type="ECO:0000313" key="3">
    <source>
        <dbReference type="Proteomes" id="UP000243205"/>
    </source>
</evidence>
<proteinExistence type="predicted"/>
<protein>
    <recommendedName>
        <fullName evidence="4">Septicolysin</fullName>
    </recommendedName>
</protein>
<evidence type="ECO:0008006" key="4">
    <source>
        <dbReference type="Google" id="ProtNLM"/>
    </source>
</evidence>
<organism evidence="2 3">
    <name type="scientific">Desulfuromonas thiophila</name>
    <dbReference type="NCBI Taxonomy" id="57664"/>
    <lineage>
        <taxon>Bacteria</taxon>
        <taxon>Pseudomonadati</taxon>
        <taxon>Thermodesulfobacteriota</taxon>
        <taxon>Desulfuromonadia</taxon>
        <taxon>Desulfuromonadales</taxon>
        <taxon>Desulfuromonadaceae</taxon>
        <taxon>Desulfuromonas</taxon>
    </lineage>
</organism>
<feature type="coiled-coil region" evidence="1">
    <location>
        <begin position="3"/>
        <end position="30"/>
    </location>
</feature>
<sequence length="152" mass="17459">MKLAEALIQRVDLQKRLRELEKRLERVAIIQEGDMPPEDPQELLTSIETLYQQLELLICRINRTNCRSLEDGSCLADLLCQREMLQKKQVLLRTIASAGTVSAPRHSGREVRFICAVPVARLQKQADDCALAYREIDTRIQRLNWSCDLLAD</sequence>
<evidence type="ECO:0000313" key="2">
    <source>
        <dbReference type="EMBL" id="SDE56328.1"/>
    </source>
</evidence>